<accession>A0ABD6AS08</accession>
<evidence type="ECO:0000313" key="2">
    <source>
        <dbReference type="EMBL" id="MFD1512471.1"/>
    </source>
</evidence>
<evidence type="ECO:0008006" key="4">
    <source>
        <dbReference type="Google" id="ProtNLM"/>
    </source>
</evidence>
<name>A0ABD6AS08_9EURY</name>
<feature type="region of interest" description="Disordered" evidence="1">
    <location>
        <begin position="1"/>
        <end position="22"/>
    </location>
</feature>
<dbReference type="Proteomes" id="UP001597187">
    <property type="component" value="Unassembled WGS sequence"/>
</dbReference>
<evidence type="ECO:0000256" key="1">
    <source>
        <dbReference type="SAM" id="MobiDB-lite"/>
    </source>
</evidence>
<sequence>MSEVHDDSDRPQQYRTECPECGRPASDQLRMHSHLQTRHLQLLGWDEGEIEGVSSKTMVQCNQCGNVKEFPG</sequence>
<evidence type="ECO:0000313" key="3">
    <source>
        <dbReference type="Proteomes" id="UP001597187"/>
    </source>
</evidence>
<keyword evidence="3" id="KW-1185">Reference proteome</keyword>
<comment type="caution">
    <text evidence="2">The sequence shown here is derived from an EMBL/GenBank/DDBJ whole genome shotgun (WGS) entry which is preliminary data.</text>
</comment>
<dbReference type="RefSeq" id="WP_250872449.1">
    <property type="nucleotide sequence ID" value="NZ_JALXFV010000002.1"/>
</dbReference>
<feature type="compositionally biased region" description="Basic and acidic residues" evidence="1">
    <location>
        <begin position="1"/>
        <end position="20"/>
    </location>
</feature>
<protein>
    <recommendedName>
        <fullName evidence="4">Small CPxCG-related zinc finger protein</fullName>
    </recommendedName>
</protein>
<proteinExistence type="predicted"/>
<gene>
    <name evidence="2" type="ORF">ACFSBT_04150</name>
</gene>
<organism evidence="2 3">
    <name type="scientific">Halomarina rubra</name>
    <dbReference type="NCBI Taxonomy" id="2071873"/>
    <lineage>
        <taxon>Archaea</taxon>
        <taxon>Methanobacteriati</taxon>
        <taxon>Methanobacteriota</taxon>
        <taxon>Stenosarchaea group</taxon>
        <taxon>Halobacteria</taxon>
        <taxon>Halobacteriales</taxon>
        <taxon>Natronomonadaceae</taxon>
        <taxon>Halomarina</taxon>
    </lineage>
</organism>
<dbReference type="AlphaFoldDB" id="A0ABD6AS08"/>
<reference evidence="2 3" key="1">
    <citation type="journal article" date="2019" name="Int. J. Syst. Evol. Microbiol.">
        <title>The Global Catalogue of Microorganisms (GCM) 10K type strain sequencing project: providing services to taxonomists for standard genome sequencing and annotation.</title>
        <authorList>
            <consortium name="The Broad Institute Genomics Platform"/>
            <consortium name="The Broad Institute Genome Sequencing Center for Infectious Disease"/>
            <person name="Wu L."/>
            <person name="Ma J."/>
        </authorList>
    </citation>
    <scope>NUCLEOTIDE SEQUENCE [LARGE SCALE GENOMIC DNA]</scope>
    <source>
        <strain evidence="2 3">CGMCC 1.12563</strain>
    </source>
</reference>
<dbReference type="EMBL" id="JBHUDC010000002">
    <property type="protein sequence ID" value="MFD1512471.1"/>
    <property type="molecule type" value="Genomic_DNA"/>
</dbReference>